<gene>
    <name evidence="2" type="ORF">TCON_1860</name>
</gene>
<keyword evidence="3" id="KW-1185">Reference proteome</keyword>
<dbReference type="SUPFAM" id="SSF49899">
    <property type="entry name" value="Concanavalin A-like lectins/glucanases"/>
    <property type="match status" value="1"/>
</dbReference>
<evidence type="ECO:0000313" key="3">
    <source>
        <dbReference type="Proteomes" id="UP001516464"/>
    </source>
</evidence>
<comment type="caution">
    <text evidence="2">The sequence shown here is derived from an EMBL/GenBank/DDBJ whole genome shotgun (WGS) entry which is preliminary data.</text>
</comment>
<dbReference type="Proteomes" id="UP001516464">
    <property type="component" value="Unassembled WGS sequence"/>
</dbReference>
<evidence type="ECO:0000256" key="1">
    <source>
        <dbReference type="SAM" id="Phobius"/>
    </source>
</evidence>
<keyword evidence="1" id="KW-0472">Membrane</keyword>
<proteinExistence type="predicted"/>
<protein>
    <submittedName>
        <fullName evidence="2">Uncharacterized protein</fullName>
    </submittedName>
</protein>
<dbReference type="EMBL" id="SBIQ01000156">
    <property type="protein sequence ID" value="KAF7682925.1"/>
    <property type="molecule type" value="Genomic_DNA"/>
</dbReference>
<reference evidence="2 3" key="1">
    <citation type="submission" date="2019-01" db="EMBL/GenBank/DDBJ databases">
        <title>Genomes sequencing and comparative genomics of infectious freshwater microsporidia, Cucumispora dikerogammari and Thelohania contejeani.</title>
        <authorList>
            <person name="Cormier A."/>
            <person name="Giraud I."/>
            <person name="Wattier R."/>
            <person name="Teixeira M."/>
            <person name="Grandjean F."/>
            <person name="Rigaud T."/>
            <person name="Cordaux R."/>
        </authorList>
    </citation>
    <scope>NUCLEOTIDE SEQUENCE [LARGE SCALE GENOMIC DNA]</scope>
    <source>
        <strain evidence="2">T1</strain>
        <tissue evidence="2">Spores</tissue>
    </source>
</reference>
<keyword evidence="1" id="KW-0812">Transmembrane</keyword>
<dbReference type="InterPro" id="IPR013320">
    <property type="entry name" value="ConA-like_dom_sf"/>
</dbReference>
<name>A0ABQ7HXN3_9MICR</name>
<keyword evidence="1" id="KW-1133">Transmembrane helix</keyword>
<sequence length="394" mass="45355">MLLLYLLSAFGKYKESPIEDLGFKANADASLINIKRALVKDNNIILRAGADGGSIIQFHKPNPSDNWSFEFTINDIDLAFPENAGVYLWYTDHEIEEGNYNGAHGKFVGMMAGIEFLGRSVELVLGANTGEYDFEEVGDVTVLRDSPNPERFRDIKEFRVKIISTENNFKMEIYNQDKLVYDNLRFIDATNLGDRSKGKFFSITTQYTKVPQEKKFIIKNIQVYEREETEDYDPHEIVSPTPSDEPRMANDIYHPNKEIRHLIANLEHYMKYIRLLLGKPAGSTIIQGTLDIKDNMIKQTNEIHEILSAIQFIKSNVQRDSIKEFSSRISEMDKRVQILHKSIMDLSQSLLEYNHTHTKQSNLISWMILGLGIISLLMALLKEFKKKKSPNKEY</sequence>
<evidence type="ECO:0000313" key="2">
    <source>
        <dbReference type="EMBL" id="KAF7682925.1"/>
    </source>
</evidence>
<dbReference type="Gene3D" id="2.60.120.200">
    <property type="match status" value="1"/>
</dbReference>
<accession>A0ABQ7HXN3</accession>
<organism evidence="2 3">
    <name type="scientific">Astathelohania contejeani</name>
    <dbReference type="NCBI Taxonomy" id="164912"/>
    <lineage>
        <taxon>Eukaryota</taxon>
        <taxon>Fungi</taxon>
        <taxon>Fungi incertae sedis</taxon>
        <taxon>Microsporidia</taxon>
        <taxon>Astathelohaniidae</taxon>
        <taxon>Astathelohania</taxon>
    </lineage>
</organism>
<feature type="transmembrane region" description="Helical" evidence="1">
    <location>
        <begin position="363"/>
        <end position="381"/>
    </location>
</feature>